<evidence type="ECO:0000313" key="3">
    <source>
        <dbReference type="Proteomes" id="UP000053732"/>
    </source>
</evidence>
<evidence type="ECO:0000259" key="1">
    <source>
        <dbReference type="PROSITE" id="PS50878"/>
    </source>
</evidence>
<dbReference type="STRING" id="1429867.A0A0G4PS82"/>
<gene>
    <name evidence="2" type="ORF">PCAMFM013_S031g000129</name>
</gene>
<organism evidence="2 3">
    <name type="scientific">Penicillium camemberti (strain FM 013)</name>
    <dbReference type="NCBI Taxonomy" id="1429867"/>
    <lineage>
        <taxon>Eukaryota</taxon>
        <taxon>Fungi</taxon>
        <taxon>Dikarya</taxon>
        <taxon>Ascomycota</taxon>
        <taxon>Pezizomycotina</taxon>
        <taxon>Eurotiomycetes</taxon>
        <taxon>Eurotiomycetidae</taxon>
        <taxon>Eurotiales</taxon>
        <taxon>Aspergillaceae</taxon>
        <taxon>Penicillium</taxon>
    </lineage>
</organism>
<dbReference type="Proteomes" id="UP000053732">
    <property type="component" value="Unassembled WGS sequence"/>
</dbReference>
<dbReference type="Pfam" id="PF00078">
    <property type="entry name" value="RVT_1"/>
    <property type="match status" value="1"/>
</dbReference>
<sequence>MKARGIPEDLLRWVEAFCSERTANIQINGQLSEVQSLPQAGLPQGSPLSPILFLFFNADLVQRQIDSQGGAVAFVDDFTAWVTGSTAQSNREGIEAIINEALDWERRSGATFEAEKTAIIHFAPKTRKSDHDPFTIKGQTVVPQDHVKILGLLMDTRLKYKKHIARAASKGLEAAMELRRLRGLTPAAARQLFTSTVAPVVDYASNVWMHACKDKAMGPINRVQRVGAQAIVGIFLTVATSVAEAEAYIATAQHRFWRRAAKMWTDIHTLPETNPLRRNTDRIRKFRRYHRSPLYQVADALKHIDMETLETINPFTLAPWEARVQAGVEATPQSPIVLGGLMQIATSSSARNELVGFGVAIERQPPRYRKLRLKTLSVTLGARAEQNPFSAELAAMAHALNIVVGVKDYRITLLTSNKAAALTLRNPRQQSDQCPVDLNE</sequence>
<proteinExistence type="predicted"/>
<dbReference type="AlphaFoldDB" id="A0A0G4PS82"/>
<keyword evidence="2" id="KW-0695">RNA-directed DNA polymerase</keyword>
<dbReference type="PANTHER" id="PTHR33481">
    <property type="entry name" value="REVERSE TRANSCRIPTASE"/>
    <property type="match status" value="1"/>
</dbReference>
<dbReference type="PROSITE" id="PS50878">
    <property type="entry name" value="RT_POL"/>
    <property type="match status" value="1"/>
</dbReference>
<dbReference type="PANTHER" id="PTHR33481:SF1">
    <property type="entry name" value="ENDONUCLEASE_EXONUCLEASE_PHOSPHATASE DOMAIN-CONTAINING PROTEIN-RELATED"/>
    <property type="match status" value="1"/>
</dbReference>
<feature type="domain" description="Reverse transcriptase" evidence="1">
    <location>
        <begin position="1"/>
        <end position="141"/>
    </location>
</feature>
<evidence type="ECO:0000313" key="2">
    <source>
        <dbReference type="EMBL" id="CRL28961.1"/>
    </source>
</evidence>
<keyword evidence="3" id="KW-1185">Reference proteome</keyword>
<protein>
    <submittedName>
        <fullName evidence="2">RNA-directed DNA polymerase (Reverse transcriptase), related</fullName>
    </submittedName>
</protein>
<keyword evidence="2" id="KW-0808">Transferase</keyword>
<dbReference type="EMBL" id="HG793164">
    <property type="protein sequence ID" value="CRL28961.1"/>
    <property type="molecule type" value="Genomic_DNA"/>
</dbReference>
<accession>A0A0G4PS82</accession>
<reference evidence="2 3" key="1">
    <citation type="journal article" date="2014" name="Nat. Commun.">
        <title>Multiple recent horizontal transfers of a large genomic region in cheese making fungi.</title>
        <authorList>
            <person name="Cheeseman K."/>
            <person name="Ropars J."/>
            <person name="Renault P."/>
            <person name="Dupont J."/>
            <person name="Gouzy J."/>
            <person name="Branca A."/>
            <person name="Abraham A.L."/>
            <person name="Ceppi M."/>
            <person name="Conseiller E."/>
            <person name="Debuchy R."/>
            <person name="Malagnac F."/>
            <person name="Goarin A."/>
            <person name="Silar P."/>
            <person name="Lacoste S."/>
            <person name="Sallet E."/>
            <person name="Bensimon A."/>
            <person name="Giraud T."/>
            <person name="Brygoo Y."/>
        </authorList>
    </citation>
    <scope>NUCLEOTIDE SEQUENCE [LARGE SCALE GENOMIC DNA]</scope>
    <source>
        <strain evidence="3">FM 013</strain>
    </source>
</reference>
<dbReference type="GO" id="GO:0003964">
    <property type="term" value="F:RNA-directed DNA polymerase activity"/>
    <property type="evidence" value="ECO:0007669"/>
    <property type="project" value="UniProtKB-KW"/>
</dbReference>
<keyword evidence="2" id="KW-0548">Nucleotidyltransferase</keyword>
<name>A0A0G4PS82_PENC3</name>
<dbReference type="InterPro" id="IPR000477">
    <property type="entry name" value="RT_dom"/>
</dbReference>